<keyword evidence="1" id="KW-0812">Transmembrane</keyword>
<keyword evidence="1" id="KW-0472">Membrane</keyword>
<organism evidence="2">
    <name type="scientific">uncultured Sulfurovum sp</name>
    <dbReference type="NCBI Taxonomy" id="269237"/>
    <lineage>
        <taxon>Bacteria</taxon>
        <taxon>Pseudomonadati</taxon>
        <taxon>Campylobacterota</taxon>
        <taxon>Epsilonproteobacteria</taxon>
        <taxon>Campylobacterales</taxon>
        <taxon>Sulfurovaceae</taxon>
        <taxon>Sulfurovum</taxon>
        <taxon>environmental samples</taxon>
    </lineage>
</organism>
<sequence>MYSSVNNHDKSKSILSLGELLGIISVFAFVLYLLFPKGNIEEFLETQGHNNNLSIHYLKSMILYHPDNIELKMILMKKYTQSGKEKEALALNRKLIKNTSNKERLISLKKIEYLLEKKLYFQNTSEEKLINLKEKLLAYYVLTTDKRDYLFFFAESNSIDYNDLKHNSLQHLMEEMPEIVNYELVKMAYELASTLGHKNEAYVYLKKLSYYPEIDQALTEYLIYSLFEHGEFKKAKQITTQLFLKSQTDDERTQYFHLALHALVQDRTKSKTEVSQLIQEYANVKALLAPDISIILNTLLELGDSKEAANFAINMFYSHPENFDETGIDLALQSLLYNAELEQARALSFFAQSKFKKQKYLDKTIQITAWLGETEAVSALNKEGYLTYKDKKYEKYFLDNENLDDNYEILGQIYQKKIGQAKYTFLDNLADYYDYTGEVAQAERYFTQVHTKNKHKKATYYAIEFSYKNSHFEKGLELYKFYLKKYGKDSKLHELSIKKLLALKRFEEAYAMSKTLDEPAFLANKQTFTDLAWMEKDYAYLHQKFWDFEKKKKLENHNFEQFILLEKALNQGKQLNYLYLQAWERTDNPYHLSSLFYKLLQEKKLNEFNNLLSSLSNKEQNIIHKNID</sequence>
<dbReference type="EMBL" id="CACVAS010000123">
    <property type="protein sequence ID" value="CAA6824700.1"/>
    <property type="molecule type" value="Genomic_DNA"/>
</dbReference>
<reference evidence="2" key="1">
    <citation type="submission" date="2020-01" db="EMBL/GenBank/DDBJ databases">
        <authorList>
            <person name="Meier V. D."/>
            <person name="Meier V D."/>
        </authorList>
    </citation>
    <scope>NUCLEOTIDE SEQUENCE</scope>
    <source>
        <strain evidence="2">HLG_WM_MAG_01</strain>
    </source>
</reference>
<evidence type="ECO:0000256" key="1">
    <source>
        <dbReference type="SAM" id="Phobius"/>
    </source>
</evidence>
<feature type="transmembrane region" description="Helical" evidence="1">
    <location>
        <begin position="14"/>
        <end position="35"/>
    </location>
</feature>
<accession>A0A6S6U603</accession>
<name>A0A6S6U603_9BACT</name>
<evidence type="ECO:0000313" key="2">
    <source>
        <dbReference type="EMBL" id="CAA6824700.1"/>
    </source>
</evidence>
<proteinExistence type="predicted"/>
<keyword evidence="1" id="KW-1133">Transmembrane helix</keyword>
<feature type="non-terminal residue" evidence="2">
    <location>
        <position position="628"/>
    </location>
</feature>
<dbReference type="AlphaFoldDB" id="A0A6S6U603"/>
<gene>
    <name evidence="2" type="ORF">HELGO_WM52831</name>
</gene>
<protein>
    <submittedName>
        <fullName evidence="2">Extracellular Matrix protein PelB</fullName>
    </submittedName>
</protein>